<comment type="caution">
    <text evidence="1">The sequence shown here is derived from an EMBL/GenBank/DDBJ whole genome shotgun (WGS) entry which is preliminary data.</text>
</comment>
<proteinExistence type="predicted"/>
<gene>
    <name evidence="1" type="ORF">V1477_003018</name>
</gene>
<sequence length="73" mass="8171">MANPTFASSINERSQKFHYVCGLSNTPRIVGIIARCLAEIVAGEQLFLKPDRLATLKHPSKIEKPPQYTTFKP</sequence>
<dbReference type="EMBL" id="JAYRBN010000031">
    <property type="protein sequence ID" value="KAL2748375.1"/>
    <property type="molecule type" value="Genomic_DNA"/>
</dbReference>
<protein>
    <submittedName>
        <fullName evidence="1">Hemicentin-2 isoform X3</fullName>
    </submittedName>
</protein>
<dbReference type="AlphaFoldDB" id="A0ABD2CUP9"/>
<organism evidence="1 2">
    <name type="scientific">Vespula maculifrons</name>
    <name type="common">Eastern yellow jacket</name>
    <name type="synonym">Wasp</name>
    <dbReference type="NCBI Taxonomy" id="7453"/>
    <lineage>
        <taxon>Eukaryota</taxon>
        <taxon>Metazoa</taxon>
        <taxon>Ecdysozoa</taxon>
        <taxon>Arthropoda</taxon>
        <taxon>Hexapoda</taxon>
        <taxon>Insecta</taxon>
        <taxon>Pterygota</taxon>
        <taxon>Neoptera</taxon>
        <taxon>Endopterygota</taxon>
        <taxon>Hymenoptera</taxon>
        <taxon>Apocrita</taxon>
        <taxon>Aculeata</taxon>
        <taxon>Vespoidea</taxon>
        <taxon>Vespidae</taxon>
        <taxon>Vespinae</taxon>
        <taxon>Vespula</taxon>
    </lineage>
</organism>
<accession>A0ABD2CUP9</accession>
<reference evidence="1 2" key="1">
    <citation type="journal article" date="2024" name="Ann. Entomol. Soc. Am.">
        <title>Genomic analyses of the southern and eastern yellowjacket wasps (Hymenoptera: Vespidae) reveal evolutionary signatures of social life.</title>
        <authorList>
            <person name="Catto M.A."/>
            <person name="Caine P.B."/>
            <person name="Orr S.E."/>
            <person name="Hunt B.G."/>
            <person name="Goodisman M.A.D."/>
        </authorList>
    </citation>
    <scope>NUCLEOTIDE SEQUENCE [LARGE SCALE GENOMIC DNA]</scope>
    <source>
        <strain evidence="1">232</strain>
        <tissue evidence="1">Head and thorax</tissue>
    </source>
</reference>
<feature type="non-terminal residue" evidence="1">
    <location>
        <position position="73"/>
    </location>
</feature>
<evidence type="ECO:0000313" key="2">
    <source>
        <dbReference type="Proteomes" id="UP001607303"/>
    </source>
</evidence>
<keyword evidence="2" id="KW-1185">Reference proteome</keyword>
<evidence type="ECO:0000313" key="1">
    <source>
        <dbReference type="EMBL" id="KAL2748375.1"/>
    </source>
</evidence>
<name>A0ABD2CUP9_VESMC</name>
<dbReference type="Proteomes" id="UP001607303">
    <property type="component" value="Unassembled WGS sequence"/>
</dbReference>